<feature type="region of interest" description="Disordered" evidence="1">
    <location>
        <begin position="62"/>
        <end position="85"/>
    </location>
</feature>
<evidence type="ECO:0000313" key="3">
    <source>
        <dbReference type="Proteomes" id="UP001199106"/>
    </source>
</evidence>
<reference evidence="2" key="1">
    <citation type="submission" date="2021-07" db="EMBL/GenBank/DDBJ databases">
        <title>Genome Resource of American Ginseng Black Spot Pathogen Alternaria panax.</title>
        <authorList>
            <person name="Qiu C."/>
            <person name="Wang W."/>
            <person name="Liu Z."/>
        </authorList>
    </citation>
    <scope>NUCLEOTIDE SEQUENCE</scope>
    <source>
        <strain evidence="2">BNCC115425</strain>
    </source>
</reference>
<dbReference type="AlphaFoldDB" id="A0AAD4FGW8"/>
<organism evidence="2 3">
    <name type="scientific">Alternaria panax</name>
    <dbReference type="NCBI Taxonomy" id="48097"/>
    <lineage>
        <taxon>Eukaryota</taxon>
        <taxon>Fungi</taxon>
        <taxon>Dikarya</taxon>
        <taxon>Ascomycota</taxon>
        <taxon>Pezizomycotina</taxon>
        <taxon>Dothideomycetes</taxon>
        <taxon>Pleosporomycetidae</taxon>
        <taxon>Pleosporales</taxon>
        <taxon>Pleosporineae</taxon>
        <taxon>Pleosporaceae</taxon>
        <taxon>Alternaria</taxon>
        <taxon>Alternaria sect. Panax</taxon>
    </lineage>
</organism>
<feature type="compositionally biased region" description="Low complexity" evidence="1">
    <location>
        <begin position="14"/>
        <end position="24"/>
    </location>
</feature>
<feature type="compositionally biased region" description="Polar residues" evidence="1">
    <location>
        <begin position="68"/>
        <end position="82"/>
    </location>
</feature>
<feature type="compositionally biased region" description="Polar residues" evidence="1">
    <location>
        <begin position="1"/>
        <end position="13"/>
    </location>
</feature>
<sequence>MTEPASNLDSACSTLPTTLPTPNTQGNKAHARRPSQVAEIIEKVNARLRRIFGSRRGSAEDEFPPLNLTVTQRSSTSDNTSRPSEDLYIQYSPKDLAGMGLAALPNVSEFFDINSEVGPSCFYGTTDWDAFQATLRAQRRNILQSQLNADLHYDGDSDLEQLEKFRQYDTRTEKCEERERKDSQFSFSDFLKPRRFSKVKKGKGRMVYDNEVGSVLRDQLLPSPYQDASLDADGPSLVRTGVQICAPSGKGQILISEESVPCGSQVIIGPLQSSAPGSTNDYNASRRPVSSTRKVSVRLVPSTPYYPRDERRSSMSSTTSSSSVTSFGSPTPATRPSRNLCRLAGNIVAKPTTIAAESGADMHSDPISIPSSYHNSHRSSVVAIGSARPTNDSPTLPLLSHGYRPDTRPSPPSLPHSRPFSRSHASTPSRSTTTGFAPAICIE</sequence>
<feature type="compositionally biased region" description="Low complexity" evidence="1">
    <location>
        <begin position="314"/>
        <end position="331"/>
    </location>
</feature>
<feature type="region of interest" description="Disordered" evidence="1">
    <location>
        <begin position="1"/>
        <end position="34"/>
    </location>
</feature>
<feature type="region of interest" description="Disordered" evidence="1">
    <location>
        <begin position="384"/>
        <end position="438"/>
    </location>
</feature>
<protein>
    <submittedName>
        <fullName evidence="2">Uncharacterized protein</fullName>
    </submittedName>
</protein>
<keyword evidence="3" id="KW-1185">Reference proteome</keyword>
<proteinExistence type="predicted"/>
<accession>A0AAD4FGW8</accession>
<feature type="region of interest" description="Disordered" evidence="1">
    <location>
        <begin position="271"/>
        <end position="340"/>
    </location>
</feature>
<dbReference type="Proteomes" id="UP001199106">
    <property type="component" value="Unassembled WGS sequence"/>
</dbReference>
<evidence type="ECO:0000256" key="1">
    <source>
        <dbReference type="SAM" id="MobiDB-lite"/>
    </source>
</evidence>
<comment type="caution">
    <text evidence="2">The sequence shown here is derived from an EMBL/GenBank/DDBJ whole genome shotgun (WGS) entry which is preliminary data.</text>
</comment>
<evidence type="ECO:0000313" key="2">
    <source>
        <dbReference type="EMBL" id="KAG9188748.1"/>
    </source>
</evidence>
<name>A0AAD4FGW8_9PLEO</name>
<gene>
    <name evidence="2" type="ORF">G6011_07453</name>
</gene>
<feature type="compositionally biased region" description="Polar residues" evidence="1">
    <location>
        <begin position="271"/>
        <end position="294"/>
    </location>
</feature>
<dbReference type="EMBL" id="JAANER010000006">
    <property type="protein sequence ID" value="KAG9188748.1"/>
    <property type="molecule type" value="Genomic_DNA"/>
</dbReference>
<feature type="compositionally biased region" description="Polar residues" evidence="1">
    <location>
        <begin position="424"/>
        <end position="435"/>
    </location>
</feature>